<gene>
    <name evidence="1" type="ORF">MPLG2_0981</name>
</gene>
<dbReference type="Proteomes" id="UP000238164">
    <property type="component" value="Chromosome 1"/>
</dbReference>
<protein>
    <submittedName>
        <fullName evidence="1">Uncharacterized protein</fullName>
    </submittedName>
</protein>
<evidence type="ECO:0000313" key="2">
    <source>
        <dbReference type="Proteomes" id="UP000238164"/>
    </source>
</evidence>
<evidence type="ECO:0000313" key="1">
    <source>
        <dbReference type="EMBL" id="SPD86017.1"/>
    </source>
</evidence>
<dbReference type="AlphaFoldDB" id="A0A2N9JD23"/>
<organism evidence="1 2">
    <name type="scientific">Micropruina glycogenica</name>
    <dbReference type="NCBI Taxonomy" id="75385"/>
    <lineage>
        <taxon>Bacteria</taxon>
        <taxon>Bacillati</taxon>
        <taxon>Actinomycetota</taxon>
        <taxon>Actinomycetes</taxon>
        <taxon>Propionibacteriales</taxon>
        <taxon>Nocardioidaceae</taxon>
        <taxon>Micropruina</taxon>
    </lineage>
</organism>
<name>A0A2N9JD23_9ACTN</name>
<dbReference type="EMBL" id="LT985188">
    <property type="protein sequence ID" value="SPD86017.1"/>
    <property type="molecule type" value="Genomic_DNA"/>
</dbReference>
<sequence>MTIPVAIVFFVFQRKIMNASTGAVKE</sequence>
<dbReference type="KEGG" id="mgg:MPLG2_0981"/>
<accession>A0A2N9JD23</accession>
<proteinExistence type="predicted"/>
<reference evidence="1 2" key="1">
    <citation type="submission" date="2018-02" db="EMBL/GenBank/DDBJ databases">
        <authorList>
            <person name="Cohen D.B."/>
            <person name="Kent A.D."/>
        </authorList>
    </citation>
    <scope>NUCLEOTIDE SEQUENCE [LARGE SCALE GENOMIC DNA]</scope>
    <source>
        <strain evidence="1">1</strain>
    </source>
</reference>
<keyword evidence="2" id="KW-1185">Reference proteome</keyword>